<proteinExistence type="predicted"/>
<evidence type="ECO:0000259" key="2">
    <source>
        <dbReference type="Pfam" id="PF13193"/>
    </source>
</evidence>
<gene>
    <name evidence="3" type="ORF">AB0C36_26150</name>
</gene>
<dbReference type="GO" id="GO:0016874">
    <property type="term" value="F:ligase activity"/>
    <property type="evidence" value="ECO:0007669"/>
    <property type="project" value="UniProtKB-KW"/>
</dbReference>
<dbReference type="Pfam" id="PF00501">
    <property type="entry name" value="AMP-binding"/>
    <property type="match status" value="1"/>
</dbReference>
<dbReference type="EMBL" id="JBEZFP010000076">
    <property type="protein sequence ID" value="MEU8136983.1"/>
    <property type="molecule type" value="Genomic_DNA"/>
</dbReference>
<reference evidence="3 4" key="1">
    <citation type="submission" date="2024-06" db="EMBL/GenBank/DDBJ databases">
        <title>The Natural Products Discovery Center: Release of the First 8490 Sequenced Strains for Exploring Actinobacteria Biosynthetic Diversity.</title>
        <authorList>
            <person name="Kalkreuter E."/>
            <person name="Kautsar S.A."/>
            <person name="Yang D."/>
            <person name="Bader C.D."/>
            <person name="Teijaro C.N."/>
            <person name="Fluegel L."/>
            <person name="Davis C.M."/>
            <person name="Simpson J.R."/>
            <person name="Lauterbach L."/>
            <person name="Steele A.D."/>
            <person name="Gui C."/>
            <person name="Meng S."/>
            <person name="Li G."/>
            <person name="Viehrig K."/>
            <person name="Ye F."/>
            <person name="Su P."/>
            <person name="Kiefer A.F."/>
            <person name="Nichols A."/>
            <person name="Cepeda A.J."/>
            <person name="Yan W."/>
            <person name="Fan B."/>
            <person name="Jiang Y."/>
            <person name="Adhikari A."/>
            <person name="Zheng C.-J."/>
            <person name="Schuster L."/>
            <person name="Cowan T.M."/>
            <person name="Smanski M.J."/>
            <person name="Chevrette M.G."/>
            <person name="De Carvalho L.P.S."/>
            <person name="Shen B."/>
        </authorList>
    </citation>
    <scope>NUCLEOTIDE SEQUENCE [LARGE SCALE GENOMIC DNA]</scope>
    <source>
        <strain evidence="3 4">NPDC048946</strain>
    </source>
</reference>
<dbReference type="InterPro" id="IPR020845">
    <property type="entry name" value="AMP-binding_CS"/>
</dbReference>
<comment type="caution">
    <text evidence="3">The sequence shown here is derived from an EMBL/GenBank/DDBJ whole genome shotgun (WGS) entry which is preliminary data.</text>
</comment>
<protein>
    <submittedName>
        <fullName evidence="3">Long-chain fatty acid--CoA ligase</fullName>
    </submittedName>
</protein>
<dbReference type="Proteomes" id="UP001551482">
    <property type="component" value="Unassembled WGS sequence"/>
</dbReference>
<keyword evidence="4" id="KW-1185">Reference proteome</keyword>
<feature type="domain" description="AMP-dependent synthetase/ligase" evidence="1">
    <location>
        <begin position="8"/>
        <end position="375"/>
    </location>
</feature>
<accession>A0ABV3DMJ6</accession>
<dbReference type="InterPro" id="IPR045851">
    <property type="entry name" value="AMP-bd_C_sf"/>
</dbReference>
<keyword evidence="3" id="KW-0436">Ligase</keyword>
<evidence type="ECO:0000259" key="1">
    <source>
        <dbReference type="Pfam" id="PF00501"/>
    </source>
</evidence>
<dbReference type="Gene3D" id="3.40.50.12780">
    <property type="entry name" value="N-terminal domain of ligase-like"/>
    <property type="match status" value="1"/>
</dbReference>
<dbReference type="InterPro" id="IPR000873">
    <property type="entry name" value="AMP-dep_synth/lig_dom"/>
</dbReference>
<dbReference type="PANTHER" id="PTHR43767">
    <property type="entry name" value="LONG-CHAIN-FATTY-ACID--COA LIGASE"/>
    <property type="match status" value="1"/>
</dbReference>
<dbReference type="Pfam" id="PF13193">
    <property type="entry name" value="AMP-binding_C"/>
    <property type="match status" value="1"/>
</dbReference>
<dbReference type="RefSeq" id="WP_358358168.1">
    <property type="nucleotide sequence ID" value="NZ_JBEZFP010000076.1"/>
</dbReference>
<sequence>MGIIQPLHRHAQQSPDKPALVEGTATVTYRELRDRVAHSAGALQALGLGDGERVAILSLNSIRYIEVLAGTIWAGGVLNLVNIRWSPIEIAYSLDDSETKVLVVDDVFAPMVPKLRELSKSLETVVHFGVGPTPEGMLAYDDLLADSAPVPDAGHGGSDLAGIFYTGGTTGFPKGVMLSHTNLLTSVMGGLVATARLRDGEDSSVLHAAPMFHMAGFGTWLMASVMGIKQILLPFFEPKAVLEGVEKHRVTEIFLVPTMIQIVLDHPDFAKHDLGSIRFLSYGASPISDALLERTSQALPDARLCQAYGQTELSPLVTMLLPEDHEERNPGRLRSAGRPLPHNECRVVDPDDNEVPRGVVGEICARGDHIMLGYWNRPEETAEALRGGWMHSGDLGFMDDDGYVTVVDRLKDMIVTGAENVYSAEVENAISAHPAVAACAVVGVPDERWGERVHAVVVLHQGAELTERELRDHTHGLIAGYKCPRSVEFVDEMPLTAANKVAKNVLRERVKAAAAATPEEATS</sequence>
<name>A0ABV3DMJ6_9ACTN</name>
<feature type="domain" description="AMP-binding enzyme C-terminal" evidence="2">
    <location>
        <begin position="425"/>
        <end position="500"/>
    </location>
</feature>
<evidence type="ECO:0000313" key="4">
    <source>
        <dbReference type="Proteomes" id="UP001551482"/>
    </source>
</evidence>
<evidence type="ECO:0000313" key="3">
    <source>
        <dbReference type="EMBL" id="MEU8136983.1"/>
    </source>
</evidence>
<dbReference type="InterPro" id="IPR042099">
    <property type="entry name" value="ANL_N_sf"/>
</dbReference>
<dbReference type="Gene3D" id="3.30.300.30">
    <property type="match status" value="1"/>
</dbReference>
<dbReference type="InterPro" id="IPR050237">
    <property type="entry name" value="ATP-dep_AMP-bd_enzyme"/>
</dbReference>
<dbReference type="NCBIfam" id="NF004837">
    <property type="entry name" value="PRK06187.1"/>
    <property type="match status" value="1"/>
</dbReference>
<dbReference type="SUPFAM" id="SSF56801">
    <property type="entry name" value="Acetyl-CoA synthetase-like"/>
    <property type="match status" value="1"/>
</dbReference>
<dbReference type="PROSITE" id="PS00455">
    <property type="entry name" value="AMP_BINDING"/>
    <property type="match status" value="1"/>
</dbReference>
<organism evidence="3 4">
    <name type="scientific">Streptodolium elevatio</name>
    <dbReference type="NCBI Taxonomy" id="3157996"/>
    <lineage>
        <taxon>Bacteria</taxon>
        <taxon>Bacillati</taxon>
        <taxon>Actinomycetota</taxon>
        <taxon>Actinomycetes</taxon>
        <taxon>Kitasatosporales</taxon>
        <taxon>Streptomycetaceae</taxon>
        <taxon>Streptodolium</taxon>
    </lineage>
</organism>
<dbReference type="InterPro" id="IPR025110">
    <property type="entry name" value="AMP-bd_C"/>
</dbReference>
<dbReference type="PANTHER" id="PTHR43767:SF1">
    <property type="entry name" value="NONRIBOSOMAL PEPTIDE SYNTHASE PES1 (EUROFUNG)-RELATED"/>
    <property type="match status" value="1"/>
</dbReference>
<dbReference type="CDD" id="cd17631">
    <property type="entry name" value="FACL_FadD13-like"/>
    <property type="match status" value="1"/>
</dbReference>